<dbReference type="RefSeq" id="WP_102367697.1">
    <property type="nucleotide sequence ID" value="NZ_CP170591.1"/>
</dbReference>
<dbReference type="EMBL" id="MDBS01000032">
    <property type="protein sequence ID" value="PMP28171.1"/>
    <property type="molecule type" value="Genomic_DNA"/>
</dbReference>
<comment type="caution">
    <text evidence="1">The sequence shown here is derived from an EMBL/GenBank/DDBJ whole genome shotgun (WGS) entry which is preliminary data.</text>
</comment>
<gene>
    <name evidence="1" type="ORF">BCS90_20225</name>
</gene>
<organism evidence="1">
    <name type="scientific">Vibrio cyclitrophicus</name>
    <dbReference type="NCBI Taxonomy" id="47951"/>
    <lineage>
        <taxon>Bacteria</taxon>
        <taxon>Pseudomonadati</taxon>
        <taxon>Pseudomonadota</taxon>
        <taxon>Gammaproteobacteria</taxon>
        <taxon>Vibrionales</taxon>
        <taxon>Vibrionaceae</taxon>
        <taxon>Vibrio</taxon>
    </lineage>
</organism>
<reference evidence="1" key="2">
    <citation type="journal article" date="2018" name="Nature">
        <title>A major lineage of non-tailed dsDNA viruses as unrecognized killers of marine bacteria.</title>
        <authorList>
            <person name="Kauffman K.M."/>
            <person name="Hussain F.A."/>
            <person name="Yang J."/>
            <person name="Arevalo P."/>
            <person name="Brown J.M."/>
            <person name="Chang W.K."/>
            <person name="VanInsberghe D."/>
            <person name="Elsherbini J."/>
            <person name="Sharma R.S."/>
            <person name="Cutler M.B."/>
            <person name="Kelly L."/>
            <person name="Polz M.F."/>
        </authorList>
    </citation>
    <scope>NUCLEOTIDE SEQUENCE</scope>
    <source>
        <strain evidence="1">10N.222.46.E12</strain>
    </source>
</reference>
<evidence type="ECO:0000313" key="1">
    <source>
        <dbReference type="EMBL" id="PMP28171.1"/>
    </source>
</evidence>
<dbReference type="CDD" id="cd04301">
    <property type="entry name" value="NAT_SF"/>
    <property type="match status" value="1"/>
</dbReference>
<reference evidence="1" key="1">
    <citation type="submission" date="2016-07" db="EMBL/GenBank/DDBJ databases">
        <authorList>
            <person name="Kauffman K."/>
            <person name="Arevalo P."/>
            <person name="Polz M.F."/>
        </authorList>
    </citation>
    <scope>NUCLEOTIDE SEQUENCE</scope>
    <source>
        <strain evidence="1">10N.222.46.E12</strain>
    </source>
</reference>
<dbReference type="AlphaFoldDB" id="A0A7Z1S2Q9"/>
<accession>A0A7Z1S2Q9</accession>
<protein>
    <submittedName>
        <fullName evidence="1">Uncharacterized protein</fullName>
    </submittedName>
</protein>
<sequence length="233" mass="27036">MLIKYKNYSDLDDSTLEQMDKLKYSDLFHQLKIQFETMCGSTYSFGDIFNTQINQTEIVEHNWMVSIPIQNQLFTLDSVRESIPESENGINVRCFLDPNLYELIFFVDPRNPKELIGFCSLSKFEHNDDGYYSIRVVLEMVYVKPKYRNGIRGQIMAYETGCFISRQKVFDEFNNEYRYVDVEVAGQGTNAGGRACLERFYLGINFHLGGISIEDKDGCDIEIPSNVILCDEY</sequence>
<proteinExistence type="predicted"/>
<name>A0A7Z1S2Q9_9VIBR</name>